<reference evidence="1" key="1">
    <citation type="submission" date="2023-04" db="EMBL/GenBank/DDBJ databases">
        <title>Draft Genome sequencing of Naganishia species isolated from polar environments using Oxford Nanopore Technology.</title>
        <authorList>
            <person name="Leo P."/>
            <person name="Venkateswaran K."/>
        </authorList>
    </citation>
    <scope>NUCLEOTIDE SEQUENCE</scope>
    <source>
        <strain evidence="1">MNA-CCFEE 5423</strain>
    </source>
</reference>
<dbReference type="EMBL" id="JASBWT010000004">
    <property type="protein sequence ID" value="KAJ9105236.1"/>
    <property type="molecule type" value="Genomic_DNA"/>
</dbReference>
<evidence type="ECO:0000313" key="1">
    <source>
        <dbReference type="EMBL" id="KAJ9105236.1"/>
    </source>
</evidence>
<name>A0ACC2W2Z3_9TREE</name>
<gene>
    <name evidence="1" type="ORF">QFC21_001601</name>
</gene>
<protein>
    <submittedName>
        <fullName evidence="1">Uncharacterized protein</fullName>
    </submittedName>
</protein>
<accession>A0ACC2W2Z3</accession>
<sequence length="774" mass="86134">MHADTLDRNSFLPLSDIALPSTYTLHPKSVNPCHDLVALYRPLSIAEITANQPHVPPFLRARMAQQAAKEKANSLMPSMVNGKQKEENTEQKIRIGLWRASSGRHVWDADVVGSALLAMAWSLDGLYLSVLIKLLYSNPSEEFGLKLLHLSVQDGSLVHNVPLVVSPSKIADLSVVDMEWCESTAKWPQDAHKGFSARLQTPILREDMLLAKSGTRLRRYCDTIMKGLESCWHVWRKGVMEELTERLDDLESCAADNGTSRDSAMADLLRLLVAGRCGDAVSQFMGGKLTDGALNKWMSAYDDSVEYIHQTLSYGVFPAVERLLLLLEELKGWSMYKRGYDLDLETSGVEECIDWARYLAIRVMDMSRDVTREAEAFREFGKWLKYEISRATMQDAEDLAEAQTPKHDVASVASYLEMLTEKASTLPGYFLVDSERLAGQWAQPQLPAEDDARRSLPVVLKELMISLRGTSENSSDLDIQLPCVSDDDAFAGDSQSATRGLFAKERREIFSAYLQPKQTHVTPTEPGKDPLWSIADVLLSKVEKLVSAAIKDRTLTEVETPSRRAEGWCACRTAESGLSYEVLRNEQNPGVVHVRASSPEVSSFYTRTFRTGTNTNILNLDFFDDEQLVIVLQVNDGESSPGAVYLATVCLTDLQLMEGERYKSSNLADWPAMLRNEDQDSRRIGTVRSTDGRLAAAFLALNGRKGRRFACVGVQTNAAPGRSDEPVGTKDVMIFDMDENEGIEEGVGDESEQQGDQTAEQQEDQNADGMDIDE</sequence>
<dbReference type="Proteomes" id="UP001227268">
    <property type="component" value="Unassembled WGS sequence"/>
</dbReference>
<keyword evidence="2" id="KW-1185">Reference proteome</keyword>
<proteinExistence type="predicted"/>
<evidence type="ECO:0000313" key="2">
    <source>
        <dbReference type="Proteomes" id="UP001227268"/>
    </source>
</evidence>
<organism evidence="1 2">
    <name type="scientific">Naganishia friedmannii</name>
    <dbReference type="NCBI Taxonomy" id="89922"/>
    <lineage>
        <taxon>Eukaryota</taxon>
        <taxon>Fungi</taxon>
        <taxon>Dikarya</taxon>
        <taxon>Basidiomycota</taxon>
        <taxon>Agaricomycotina</taxon>
        <taxon>Tremellomycetes</taxon>
        <taxon>Filobasidiales</taxon>
        <taxon>Filobasidiaceae</taxon>
        <taxon>Naganishia</taxon>
    </lineage>
</organism>
<comment type="caution">
    <text evidence="1">The sequence shown here is derived from an EMBL/GenBank/DDBJ whole genome shotgun (WGS) entry which is preliminary data.</text>
</comment>